<organism evidence="4">
    <name type="scientific">Culicoides sonorensis</name>
    <name type="common">Biting midge</name>
    <dbReference type="NCBI Taxonomy" id="179676"/>
    <lineage>
        <taxon>Eukaryota</taxon>
        <taxon>Metazoa</taxon>
        <taxon>Ecdysozoa</taxon>
        <taxon>Arthropoda</taxon>
        <taxon>Hexapoda</taxon>
        <taxon>Insecta</taxon>
        <taxon>Pterygota</taxon>
        <taxon>Neoptera</taxon>
        <taxon>Endopterygota</taxon>
        <taxon>Diptera</taxon>
        <taxon>Nematocera</taxon>
        <taxon>Chironomoidea</taxon>
        <taxon>Ceratopogonidae</taxon>
        <taxon>Ceratopogoninae</taxon>
        <taxon>Culicoides</taxon>
        <taxon>Monoculicoides</taxon>
    </lineage>
</organism>
<reference evidence="5" key="2">
    <citation type="submission" date="2018-07" db="EMBL/GenBank/DDBJ databases">
        <authorList>
            <person name="Quirk P.G."/>
            <person name="Krulwich T.A."/>
        </authorList>
    </citation>
    <scope>NUCLEOTIDE SEQUENCE</scope>
</reference>
<proteinExistence type="predicted"/>
<dbReference type="InterPro" id="IPR031936">
    <property type="entry name" value="DUF4771"/>
</dbReference>
<dbReference type="EMBL" id="UFQS01000917">
    <property type="protein sequence ID" value="SSX07638.1"/>
    <property type="molecule type" value="Genomic_DNA"/>
</dbReference>
<dbReference type="Pfam" id="PF15994">
    <property type="entry name" value="DUF4770"/>
    <property type="match status" value="1"/>
</dbReference>
<feature type="domain" description="DUF4770" evidence="2">
    <location>
        <begin position="197"/>
        <end position="357"/>
    </location>
</feature>
<dbReference type="PANTHER" id="PTHR41967:SF6">
    <property type="entry name" value="FI19406P1-RELATED"/>
    <property type="match status" value="1"/>
</dbReference>
<dbReference type="PANTHER" id="PTHR41967">
    <property type="entry name" value="FI19406P1-RELATED"/>
    <property type="match status" value="1"/>
</dbReference>
<dbReference type="VEuPathDB" id="VectorBase:CSON015007"/>
<evidence type="ECO:0000259" key="2">
    <source>
        <dbReference type="Pfam" id="PF15994"/>
    </source>
</evidence>
<evidence type="ECO:0000313" key="4">
    <source>
        <dbReference type="EMBL" id="SSX07638.1"/>
    </source>
</evidence>
<evidence type="ECO:0000313" key="5">
    <source>
        <dbReference type="EMBL" id="SSX27976.1"/>
    </source>
</evidence>
<feature type="compositionally biased region" description="Polar residues" evidence="1">
    <location>
        <begin position="8"/>
        <end position="22"/>
    </location>
</feature>
<feature type="domain" description="DUF4771" evidence="3">
    <location>
        <begin position="557"/>
        <end position="684"/>
    </location>
</feature>
<dbReference type="AlphaFoldDB" id="A0A336KU09"/>
<dbReference type="Pfam" id="PF15995">
    <property type="entry name" value="DUF4771"/>
    <property type="match status" value="1"/>
</dbReference>
<dbReference type="EMBL" id="UFQT01000917">
    <property type="protein sequence ID" value="SSX27976.1"/>
    <property type="molecule type" value="Genomic_DNA"/>
</dbReference>
<evidence type="ECO:0000256" key="1">
    <source>
        <dbReference type="SAM" id="MobiDB-lite"/>
    </source>
</evidence>
<accession>A0A336KU09</accession>
<gene>
    <name evidence="4" type="primary">CSON015007</name>
</gene>
<sequence>MPKKARSLASSTTNRRPSSQYSEKIYHMSVKDMLMESDDSDGMNGNRTKKSKSRQYIDPWDLENYIYLKSKIDSNFEESTGSQSPAGEPIHSRFYYVPGEFEECRRCCAGMDEATFCNERFGPNPFEETQNLEDYMAYSTYTEKRSVKRRFKQNPCKIRPGWYQELSRRQMDLADQLYEGCRDDFDLNSTCNVKRILKDIGISPMPSPRVLNKALTMSRGNDLAFLWFLLYIFYFKSRNFNARQTKYSLKERLLFSCIAHLDMVSTMRGLARILPPLREDRNGKHEKMSSISLKLRRKNYSHKCKLSPYLIPNPRPKSAVSKTFPRPNQAPTDLDPYNNWSDPDYVVLNEGNRWHAKQPENISSIQEVPQSAGDRITENLNEIPSKSDEIEHENEMMHQIEHDEEKFEGLAEKYQEQTIIKTIIQDLMSNLVAMNSIEAKTDDEGLDSYKNSVKRRLFGATSGERSLNDSERDNFRNEFDSSCICQDDFNESKARELVKNAIYKVLEFDIHKTESAAVSEWMRNVWENEIKMWNENAKEEMKTNDIKKRKNPIKNTNKRISMLLKNSLNELAKDLKYVFASLPDACHHPILHEWTRQFYDITYTKSERATALMKDKNKWHKLVPMMPKMKKCNRRDIESRGVFNETVKKLKHKNDKNDINREFWNSLSPFHCRPGMRDVFYAYFGDYESSAHSAERTNSFDSMSSTLQLCTPNFGLNRMVVPKPMPITELHLPPPPSIPPSSYDYYEIPSEANNYYSLNDCIDCLQSENVPIYATNRTPKSIYEPTYVSAPYCSTPYHFGLDKKGLLQIDYSCNWNNLHRYIHK</sequence>
<feature type="region of interest" description="Disordered" evidence="1">
    <location>
        <begin position="317"/>
        <end position="336"/>
    </location>
</feature>
<reference evidence="4" key="1">
    <citation type="submission" date="2018-04" db="EMBL/GenBank/DDBJ databases">
        <authorList>
            <person name="Go L.Y."/>
            <person name="Mitchell J.A."/>
        </authorList>
    </citation>
    <scope>NUCLEOTIDE SEQUENCE</scope>
    <source>
        <tissue evidence="4">Whole organism</tissue>
    </source>
</reference>
<dbReference type="InterPro" id="IPR031935">
    <property type="entry name" value="DUF4770"/>
</dbReference>
<evidence type="ECO:0000259" key="3">
    <source>
        <dbReference type="Pfam" id="PF15995"/>
    </source>
</evidence>
<feature type="region of interest" description="Disordered" evidence="1">
    <location>
        <begin position="1"/>
        <end position="22"/>
    </location>
</feature>
<name>A0A336KU09_CULSO</name>
<protein>
    <submittedName>
        <fullName evidence="4">CSON015007 protein</fullName>
    </submittedName>
</protein>